<dbReference type="EnsemblMetazoa" id="CJA03255a.1">
    <property type="protein sequence ID" value="CJA03255a.1"/>
    <property type="gene ID" value="WBGene00122459"/>
</dbReference>
<dbReference type="AlphaFoldDB" id="A0A8R1DIR8"/>
<dbReference type="InterPro" id="IPR006886">
    <property type="entry name" value="RNA_pol_III_Rpc5"/>
</dbReference>
<organism evidence="2 3">
    <name type="scientific">Caenorhabditis japonica</name>
    <dbReference type="NCBI Taxonomy" id="281687"/>
    <lineage>
        <taxon>Eukaryota</taxon>
        <taxon>Metazoa</taxon>
        <taxon>Ecdysozoa</taxon>
        <taxon>Nematoda</taxon>
        <taxon>Chromadorea</taxon>
        <taxon>Rhabditida</taxon>
        <taxon>Rhabditina</taxon>
        <taxon>Rhabditomorpha</taxon>
        <taxon>Rhabditoidea</taxon>
        <taxon>Rhabditidae</taxon>
        <taxon>Peloderinae</taxon>
        <taxon>Caenorhabditis</taxon>
    </lineage>
</organism>
<feature type="compositionally biased region" description="Basic and acidic residues" evidence="1">
    <location>
        <begin position="135"/>
        <end position="152"/>
    </location>
</feature>
<dbReference type="PANTHER" id="PTHR12069">
    <property type="entry name" value="DNA-DIRECTED RNA POLYMERASES III 80 KDA POLYPEPTIDE RNA POLYMERASE III SUBUNIT 5"/>
    <property type="match status" value="1"/>
</dbReference>
<feature type="region of interest" description="Disordered" evidence="1">
    <location>
        <begin position="97"/>
        <end position="152"/>
    </location>
</feature>
<evidence type="ECO:0008006" key="4">
    <source>
        <dbReference type="Google" id="ProtNLM"/>
    </source>
</evidence>
<dbReference type="GO" id="GO:0042797">
    <property type="term" value="P:tRNA transcription by RNA polymerase III"/>
    <property type="evidence" value="ECO:0007669"/>
    <property type="project" value="TreeGrafter"/>
</dbReference>
<evidence type="ECO:0000313" key="2">
    <source>
        <dbReference type="EnsemblMetazoa" id="CJA03255a.1"/>
    </source>
</evidence>
<evidence type="ECO:0000256" key="1">
    <source>
        <dbReference type="SAM" id="MobiDB-lite"/>
    </source>
</evidence>
<feature type="compositionally biased region" description="Basic and acidic residues" evidence="1">
    <location>
        <begin position="103"/>
        <end position="113"/>
    </location>
</feature>
<dbReference type="Pfam" id="PF04801">
    <property type="entry name" value="RPC5"/>
    <property type="match status" value="1"/>
</dbReference>
<dbReference type="Proteomes" id="UP000005237">
    <property type="component" value="Unassembled WGS sequence"/>
</dbReference>
<accession>A0A8R1DIR8</accession>
<sequence length="312" mass="35153">MARHMQEARKPFLSFFGRETQRKIFHVLAYVARIIAHNKCPHFLSGLRANDEIYEGRAFVHDNPIVNAIGFMKNGQFYLHPLTGSFEMHRSISALNKSKKKAGKDGKSAKNDDESSDDDEEDQKPSSSAVRVKFSRPETERQKKRREASALHREKKIASDVWIPMKVHLKDDDPVAAKLDHLSHTGMKSESPMHTDTPTLLIRDLVNKAIICSVKEELVIEAGKEHMLSKQRIDELAPALQVKAHMVKSHVMKTCEMRQLIDAAAMSTDEMIEQLKNCSRLVNGVWVLDSNLMFNNLPPAHSNTAGKVGGLV</sequence>
<dbReference type="PANTHER" id="PTHR12069:SF0">
    <property type="entry name" value="DNA-DIRECTED RNA POLYMERASE III SUBUNIT RPC5"/>
    <property type="match status" value="1"/>
</dbReference>
<protein>
    <recommendedName>
        <fullName evidence="4">DNA-directed RNA polymerase III subunit RPC5</fullName>
    </recommendedName>
</protein>
<proteinExistence type="predicted"/>
<dbReference type="GO" id="GO:0005666">
    <property type="term" value="C:RNA polymerase III complex"/>
    <property type="evidence" value="ECO:0007669"/>
    <property type="project" value="TreeGrafter"/>
</dbReference>
<evidence type="ECO:0000313" key="3">
    <source>
        <dbReference type="Proteomes" id="UP000005237"/>
    </source>
</evidence>
<reference evidence="2" key="2">
    <citation type="submission" date="2022-06" db="UniProtKB">
        <authorList>
            <consortium name="EnsemblMetazoa"/>
        </authorList>
    </citation>
    <scope>IDENTIFICATION</scope>
    <source>
        <strain evidence="2">DF5081</strain>
    </source>
</reference>
<name>A0A8R1DIR8_CAEJA</name>
<reference evidence="3" key="1">
    <citation type="submission" date="2010-08" db="EMBL/GenBank/DDBJ databases">
        <authorList>
            <consortium name="Caenorhabditis japonica Sequencing Consortium"/>
            <person name="Wilson R.K."/>
        </authorList>
    </citation>
    <scope>NUCLEOTIDE SEQUENCE [LARGE SCALE GENOMIC DNA]</scope>
    <source>
        <strain evidence="3">DF5081</strain>
    </source>
</reference>
<keyword evidence="3" id="KW-1185">Reference proteome</keyword>